<dbReference type="Proteomes" id="UP001160148">
    <property type="component" value="Unassembled WGS sequence"/>
</dbReference>
<reference evidence="2 3" key="1">
    <citation type="submission" date="2023-01" db="EMBL/GenBank/DDBJ databases">
        <authorList>
            <person name="Whitehead M."/>
        </authorList>
    </citation>
    <scope>NUCLEOTIDE SEQUENCE [LARGE SCALE GENOMIC DNA]</scope>
</reference>
<evidence type="ECO:0000256" key="1">
    <source>
        <dbReference type="SAM" id="MobiDB-lite"/>
    </source>
</evidence>
<evidence type="ECO:0000313" key="3">
    <source>
        <dbReference type="Proteomes" id="UP001160148"/>
    </source>
</evidence>
<organism evidence="2 3">
    <name type="scientific">Macrosiphum euphorbiae</name>
    <name type="common">potato aphid</name>
    <dbReference type="NCBI Taxonomy" id="13131"/>
    <lineage>
        <taxon>Eukaryota</taxon>
        <taxon>Metazoa</taxon>
        <taxon>Ecdysozoa</taxon>
        <taxon>Arthropoda</taxon>
        <taxon>Hexapoda</taxon>
        <taxon>Insecta</taxon>
        <taxon>Pterygota</taxon>
        <taxon>Neoptera</taxon>
        <taxon>Paraneoptera</taxon>
        <taxon>Hemiptera</taxon>
        <taxon>Sternorrhyncha</taxon>
        <taxon>Aphidomorpha</taxon>
        <taxon>Aphidoidea</taxon>
        <taxon>Aphididae</taxon>
        <taxon>Macrosiphini</taxon>
        <taxon>Macrosiphum</taxon>
    </lineage>
</organism>
<comment type="caution">
    <text evidence="2">The sequence shown here is derived from an EMBL/GenBank/DDBJ whole genome shotgun (WGS) entry which is preliminary data.</text>
</comment>
<accession>A0AAV0WUM9</accession>
<dbReference type="AlphaFoldDB" id="A0AAV0WUM9"/>
<proteinExistence type="predicted"/>
<gene>
    <name evidence="2" type="ORF">MEUPH1_LOCUS14788</name>
</gene>
<name>A0AAV0WUM9_9HEMI</name>
<sequence length="168" mass="18762">MQPDSEEQLPEEDLQSQPSPTPVQTNEIHVPIKTTKQKFSKTSVSQPTASARLMDYLISKKKEESQISTCSQHPVDAFLTGIAPSLKTFSSYNLNLAKSEIFAIVQKYELQQILSTNSSTTLSTTSVTPLPSPCEDFNEPIPPDQNITSASFHNLQNYYQNYQSDENT</sequence>
<protein>
    <recommendedName>
        <fullName evidence="4">BESS domain-containing protein</fullName>
    </recommendedName>
</protein>
<dbReference type="EMBL" id="CARXXK010000002">
    <property type="protein sequence ID" value="CAI6359368.1"/>
    <property type="molecule type" value="Genomic_DNA"/>
</dbReference>
<feature type="region of interest" description="Disordered" evidence="1">
    <location>
        <begin position="1"/>
        <end position="44"/>
    </location>
</feature>
<evidence type="ECO:0008006" key="4">
    <source>
        <dbReference type="Google" id="ProtNLM"/>
    </source>
</evidence>
<feature type="compositionally biased region" description="Polar residues" evidence="1">
    <location>
        <begin position="15"/>
        <end position="27"/>
    </location>
</feature>
<feature type="compositionally biased region" description="Acidic residues" evidence="1">
    <location>
        <begin position="1"/>
        <end position="14"/>
    </location>
</feature>
<evidence type="ECO:0000313" key="2">
    <source>
        <dbReference type="EMBL" id="CAI6359368.1"/>
    </source>
</evidence>
<keyword evidence="3" id="KW-1185">Reference proteome</keyword>